<accession>A0A9W6SDN7</accession>
<gene>
    <name evidence="1" type="ORF">Afil01_01470</name>
</gene>
<evidence type="ECO:0000313" key="2">
    <source>
        <dbReference type="Proteomes" id="UP001165079"/>
    </source>
</evidence>
<evidence type="ECO:0000313" key="1">
    <source>
        <dbReference type="EMBL" id="GLZ75340.1"/>
    </source>
</evidence>
<dbReference type="Proteomes" id="UP001165079">
    <property type="component" value="Unassembled WGS sequence"/>
</dbReference>
<proteinExistence type="predicted"/>
<comment type="caution">
    <text evidence="1">The sequence shown here is derived from an EMBL/GenBank/DDBJ whole genome shotgun (WGS) entry which is preliminary data.</text>
</comment>
<sequence>MTTPVPGEINETGAISMKTLGKLADRVVGRIAPKTTAAAVCVIKTHSYCQGTTLVVCYKDRCDLSQWCNYYKLGC</sequence>
<reference evidence="1" key="1">
    <citation type="submission" date="2023-03" db="EMBL/GenBank/DDBJ databases">
        <title>Actinorhabdospora filicis NBRC 111898.</title>
        <authorList>
            <person name="Ichikawa N."/>
            <person name="Sato H."/>
            <person name="Tonouchi N."/>
        </authorList>
    </citation>
    <scope>NUCLEOTIDE SEQUENCE</scope>
    <source>
        <strain evidence="1">NBRC 111898</strain>
    </source>
</reference>
<keyword evidence="2" id="KW-1185">Reference proteome</keyword>
<name>A0A9W6SDN7_9ACTN</name>
<dbReference type="AlphaFoldDB" id="A0A9W6SDN7"/>
<organism evidence="1 2">
    <name type="scientific">Actinorhabdospora filicis</name>
    <dbReference type="NCBI Taxonomy" id="1785913"/>
    <lineage>
        <taxon>Bacteria</taxon>
        <taxon>Bacillati</taxon>
        <taxon>Actinomycetota</taxon>
        <taxon>Actinomycetes</taxon>
        <taxon>Micromonosporales</taxon>
        <taxon>Micromonosporaceae</taxon>
        <taxon>Actinorhabdospora</taxon>
    </lineage>
</organism>
<protein>
    <submittedName>
        <fullName evidence="1">Uncharacterized protein</fullName>
    </submittedName>
</protein>
<dbReference type="EMBL" id="BSTX01000001">
    <property type="protein sequence ID" value="GLZ75340.1"/>
    <property type="molecule type" value="Genomic_DNA"/>
</dbReference>